<evidence type="ECO:0008006" key="3">
    <source>
        <dbReference type="Google" id="ProtNLM"/>
    </source>
</evidence>
<name>A0ABY4AJ25_9BURK</name>
<dbReference type="EMBL" id="CP063361">
    <property type="protein sequence ID" value="UOD33629.1"/>
    <property type="molecule type" value="Genomic_DNA"/>
</dbReference>
<evidence type="ECO:0000313" key="1">
    <source>
        <dbReference type="EMBL" id="UOD33629.1"/>
    </source>
</evidence>
<reference evidence="1 2" key="1">
    <citation type="submission" date="2020-10" db="EMBL/GenBank/DDBJ databases">
        <title>Genome analysis of Massilia species.</title>
        <authorList>
            <person name="Jung D.-H."/>
        </authorList>
    </citation>
    <scope>NUCLEOTIDE SEQUENCE [LARGE SCALE GENOMIC DNA]</scope>
    <source>
        <strain evidence="2">sipir</strain>
    </source>
</reference>
<gene>
    <name evidence="1" type="ORF">INH39_30585</name>
</gene>
<dbReference type="SUPFAM" id="SSF63829">
    <property type="entry name" value="Calcium-dependent phosphotriesterase"/>
    <property type="match status" value="1"/>
</dbReference>
<protein>
    <recommendedName>
        <fullName evidence="3">GGDEF domain-containing protein</fullName>
    </recommendedName>
</protein>
<proteinExistence type="predicted"/>
<evidence type="ECO:0000313" key="2">
    <source>
        <dbReference type="Proteomes" id="UP000831532"/>
    </source>
</evidence>
<accession>A0ABY4AJ25</accession>
<organism evidence="1 2">
    <name type="scientific">Massilia violaceinigra</name>
    <dbReference type="NCBI Taxonomy" id="2045208"/>
    <lineage>
        <taxon>Bacteria</taxon>
        <taxon>Pseudomonadati</taxon>
        <taxon>Pseudomonadota</taxon>
        <taxon>Betaproteobacteria</taxon>
        <taxon>Burkholderiales</taxon>
        <taxon>Oxalobacteraceae</taxon>
        <taxon>Telluria group</taxon>
        <taxon>Massilia</taxon>
    </lineage>
</organism>
<dbReference type="Proteomes" id="UP000831532">
    <property type="component" value="Chromosome"/>
</dbReference>
<keyword evidence="2" id="KW-1185">Reference proteome</keyword>
<sequence>MYAVGGGGSVWHYNGSEWVRLPFPTDRRLHTVTCAADGYVYITDIQGSLWKGRNSKWQQILRRGQSLPFVDSAWFNGTLWCANDYGMYVLEGSELIACHQSKIHRVPDAVALVSHRIDVSPDGKRMLVCGIHGAAMHDGTQWDMLFTAEDFLDKDQ</sequence>